<evidence type="ECO:0000256" key="2">
    <source>
        <dbReference type="ARBA" id="ARBA00022490"/>
    </source>
</evidence>
<dbReference type="InterPro" id="IPR001867">
    <property type="entry name" value="OmpR/PhoB-type_DNA-bd"/>
</dbReference>
<name>A0A4R3L6L1_9BACL</name>
<dbReference type="NCBIfam" id="NF040534">
    <property type="entry name" value="resp_reg_YycF"/>
    <property type="match status" value="1"/>
</dbReference>
<evidence type="ECO:0000256" key="1">
    <source>
        <dbReference type="ARBA" id="ARBA00004496"/>
    </source>
</evidence>
<dbReference type="PROSITE" id="PS51755">
    <property type="entry name" value="OMPR_PHOB"/>
    <property type="match status" value="1"/>
</dbReference>
<dbReference type="InterPro" id="IPR036388">
    <property type="entry name" value="WH-like_DNA-bd_sf"/>
</dbReference>
<dbReference type="GO" id="GO:0000976">
    <property type="term" value="F:transcription cis-regulatory region binding"/>
    <property type="evidence" value="ECO:0007669"/>
    <property type="project" value="TreeGrafter"/>
</dbReference>
<dbReference type="PROSITE" id="PS50110">
    <property type="entry name" value="RESPONSE_REGULATORY"/>
    <property type="match status" value="1"/>
</dbReference>
<dbReference type="GO" id="GO:0005829">
    <property type="term" value="C:cytosol"/>
    <property type="evidence" value="ECO:0007669"/>
    <property type="project" value="TreeGrafter"/>
</dbReference>
<dbReference type="InterPro" id="IPR011006">
    <property type="entry name" value="CheY-like_superfamily"/>
</dbReference>
<dbReference type="FunFam" id="1.10.10.10:FF:000089">
    <property type="entry name" value="Alkaline phosphatase synthesis response regulator"/>
    <property type="match status" value="1"/>
</dbReference>
<dbReference type="Pfam" id="PF00072">
    <property type="entry name" value="Response_reg"/>
    <property type="match status" value="1"/>
</dbReference>
<dbReference type="GO" id="GO:0006355">
    <property type="term" value="P:regulation of DNA-templated transcription"/>
    <property type="evidence" value="ECO:0007669"/>
    <property type="project" value="InterPro"/>
</dbReference>
<dbReference type="PANTHER" id="PTHR48111">
    <property type="entry name" value="REGULATOR OF RPOS"/>
    <property type="match status" value="1"/>
</dbReference>
<dbReference type="Gene3D" id="6.10.250.690">
    <property type="match status" value="1"/>
</dbReference>
<evidence type="ECO:0000256" key="10">
    <source>
        <dbReference type="PROSITE-ProRule" id="PRU01091"/>
    </source>
</evidence>
<dbReference type="GO" id="GO:0032993">
    <property type="term" value="C:protein-DNA complex"/>
    <property type="evidence" value="ECO:0007669"/>
    <property type="project" value="TreeGrafter"/>
</dbReference>
<evidence type="ECO:0000313" key="14">
    <source>
        <dbReference type="Proteomes" id="UP000294937"/>
    </source>
</evidence>
<organism evidence="13 14">
    <name type="scientific">Hazenella coriacea</name>
    <dbReference type="NCBI Taxonomy" id="1179467"/>
    <lineage>
        <taxon>Bacteria</taxon>
        <taxon>Bacillati</taxon>
        <taxon>Bacillota</taxon>
        <taxon>Bacilli</taxon>
        <taxon>Bacillales</taxon>
        <taxon>Thermoactinomycetaceae</taxon>
        <taxon>Hazenella</taxon>
    </lineage>
</organism>
<feature type="domain" description="Response regulatory" evidence="11">
    <location>
        <begin position="4"/>
        <end position="117"/>
    </location>
</feature>
<evidence type="ECO:0000313" key="13">
    <source>
        <dbReference type="EMBL" id="TCS95521.1"/>
    </source>
</evidence>
<keyword evidence="14" id="KW-1185">Reference proteome</keyword>
<sequence length="238" mass="27050">MSSKILVVEDEKPIADIIKFNLEKEGYQVDCIHDGSEAIESVLSSPPDLMLLDLMLPGADGIEVCRRVRQHHQFPIIMLTAKDSELDKVLGLEIGADDYVTKPFSNRELLARIKANLRRIQTQNEPTTLEAKNKNSLTVGELSIDANSFVVTKRGKTIDLTHKEFDLLLNLAKHVNQVLTREHLLQSVWGYDYFGDVRTVDVAIRRLREKIEDDPGAPKYIITRRGIGYTMRDPLNER</sequence>
<dbReference type="InterPro" id="IPR016032">
    <property type="entry name" value="Sig_transdc_resp-reg_C-effctor"/>
</dbReference>
<gene>
    <name evidence="13" type="ORF">EDD58_10294</name>
</gene>
<dbReference type="EMBL" id="SMAG01000002">
    <property type="protein sequence ID" value="TCS95521.1"/>
    <property type="molecule type" value="Genomic_DNA"/>
</dbReference>
<accession>A0A4R3L6L1</accession>
<dbReference type="InterPro" id="IPR047791">
    <property type="entry name" value="WalR"/>
</dbReference>
<evidence type="ECO:0000256" key="3">
    <source>
        <dbReference type="ARBA" id="ARBA00022553"/>
    </source>
</evidence>
<keyword evidence="5" id="KW-0805">Transcription regulation</keyword>
<reference evidence="13 14" key="1">
    <citation type="submission" date="2019-03" db="EMBL/GenBank/DDBJ databases">
        <title>Genomic Encyclopedia of Type Strains, Phase IV (KMG-IV): sequencing the most valuable type-strain genomes for metagenomic binning, comparative biology and taxonomic classification.</title>
        <authorList>
            <person name="Goeker M."/>
        </authorList>
    </citation>
    <scope>NUCLEOTIDE SEQUENCE [LARGE SCALE GENOMIC DNA]</scope>
    <source>
        <strain evidence="13 14">DSM 45707</strain>
    </source>
</reference>
<dbReference type="SUPFAM" id="SSF46894">
    <property type="entry name" value="C-terminal effector domain of the bipartite response regulators"/>
    <property type="match status" value="1"/>
</dbReference>
<evidence type="ECO:0000259" key="12">
    <source>
        <dbReference type="PROSITE" id="PS51755"/>
    </source>
</evidence>
<keyword evidence="7" id="KW-0804">Transcription</keyword>
<evidence type="ECO:0000256" key="9">
    <source>
        <dbReference type="PROSITE-ProRule" id="PRU00169"/>
    </source>
</evidence>
<feature type="DNA-binding region" description="OmpR/PhoB-type" evidence="10">
    <location>
        <begin position="134"/>
        <end position="233"/>
    </location>
</feature>
<keyword evidence="2" id="KW-0963">Cytoplasm</keyword>
<dbReference type="InterPro" id="IPR039420">
    <property type="entry name" value="WalR-like"/>
</dbReference>
<proteinExistence type="predicted"/>
<dbReference type="GO" id="GO:0000156">
    <property type="term" value="F:phosphorelay response regulator activity"/>
    <property type="evidence" value="ECO:0007669"/>
    <property type="project" value="TreeGrafter"/>
</dbReference>
<comment type="subcellular location">
    <subcellularLocation>
        <location evidence="1">Cytoplasm</location>
    </subcellularLocation>
</comment>
<dbReference type="InterPro" id="IPR001789">
    <property type="entry name" value="Sig_transdc_resp-reg_receiver"/>
</dbReference>
<dbReference type="Gene3D" id="1.10.10.10">
    <property type="entry name" value="Winged helix-like DNA-binding domain superfamily/Winged helix DNA-binding domain"/>
    <property type="match status" value="1"/>
</dbReference>
<feature type="modified residue" description="4-aspartylphosphate" evidence="9">
    <location>
        <position position="53"/>
    </location>
</feature>
<dbReference type="SMART" id="SM00862">
    <property type="entry name" value="Trans_reg_C"/>
    <property type="match status" value="1"/>
</dbReference>
<dbReference type="PANTHER" id="PTHR48111:SF40">
    <property type="entry name" value="PHOSPHATE REGULON TRANSCRIPTIONAL REGULATORY PROTEIN PHOB"/>
    <property type="match status" value="1"/>
</dbReference>
<dbReference type="SMART" id="SM00448">
    <property type="entry name" value="REC"/>
    <property type="match status" value="1"/>
</dbReference>
<dbReference type="SUPFAM" id="SSF52172">
    <property type="entry name" value="CheY-like"/>
    <property type="match status" value="1"/>
</dbReference>
<keyword evidence="3 9" id="KW-0597">Phosphoprotein</keyword>
<dbReference type="FunFam" id="3.40.50.2300:FF:000052">
    <property type="entry name" value="DNA-binding response regulator YycF"/>
    <property type="match status" value="1"/>
</dbReference>
<evidence type="ECO:0000256" key="8">
    <source>
        <dbReference type="ARBA" id="ARBA00035291"/>
    </source>
</evidence>
<dbReference type="AlphaFoldDB" id="A0A4R3L6L1"/>
<keyword evidence="6 10" id="KW-0238">DNA-binding</keyword>
<evidence type="ECO:0000256" key="6">
    <source>
        <dbReference type="ARBA" id="ARBA00023125"/>
    </source>
</evidence>
<evidence type="ECO:0000256" key="4">
    <source>
        <dbReference type="ARBA" id="ARBA00023012"/>
    </source>
</evidence>
<comment type="caution">
    <text evidence="13">The sequence shown here is derived from an EMBL/GenBank/DDBJ whole genome shotgun (WGS) entry which is preliminary data.</text>
</comment>
<evidence type="ECO:0000256" key="5">
    <source>
        <dbReference type="ARBA" id="ARBA00023015"/>
    </source>
</evidence>
<protein>
    <recommendedName>
        <fullName evidence="8">Transcriptional regulatory protein WalR</fullName>
    </recommendedName>
</protein>
<keyword evidence="4" id="KW-0902">Two-component regulatory system</keyword>
<dbReference type="Proteomes" id="UP000294937">
    <property type="component" value="Unassembled WGS sequence"/>
</dbReference>
<dbReference type="OrthoDB" id="9790442at2"/>
<evidence type="ECO:0000256" key="7">
    <source>
        <dbReference type="ARBA" id="ARBA00023163"/>
    </source>
</evidence>
<dbReference type="Pfam" id="PF00486">
    <property type="entry name" value="Trans_reg_C"/>
    <property type="match status" value="1"/>
</dbReference>
<evidence type="ECO:0000259" key="11">
    <source>
        <dbReference type="PROSITE" id="PS50110"/>
    </source>
</evidence>
<dbReference type="Gene3D" id="3.40.50.2300">
    <property type="match status" value="1"/>
</dbReference>
<feature type="domain" description="OmpR/PhoB-type" evidence="12">
    <location>
        <begin position="134"/>
        <end position="233"/>
    </location>
</feature>
<dbReference type="CDD" id="cd00383">
    <property type="entry name" value="trans_reg_C"/>
    <property type="match status" value="1"/>
</dbReference>